<name>A0A9P5PYA5_9AGAR</name>
<feature type="compositionally biased region" description="Low complexity" evidence="1">
    <location>
        <begin position="1103"/>
        <end position="1114"/>
    </location>
</feature>
<feature type="region of interest" description="Disordered" evidence="1">
    <location>
        <begin position="548"/>
        <end position="570"/>
    </location>
</feature>
<dbReference type="AlphaFoldDB" id="A0A9P5PYA5"/>
<feature type="compositionally biased region" description="Polar residues" evidence="1">
    <location>
        <begin position="754"/>
        <end position="772"/>
    </location>
</feature>
<comment type="caution">
    <text evidence="2">The sequence shown here is derived from an EMBL/GenBank/DDBJ whole genome shotgun (WGS) entry which is preliminary data.</text>
</comment>
<feature type="region of interest" description="Disordered" evidence="1">
    <location>
        <begin position="68"/>
        <end position="142"/>
    </location>
</feature>
<feature type="compositionally biased region" description="Low complexity" evidence="1">
    <location>
        <begin position="553"/>
        <end position="567"/>
    </location>
</feature>
<feature type="compositionally biased region" description="Low complexity" evidence="1">
    <location>
        <begin position="809"/>
        <end position="825"/>
    </location>
</feature>
<evidence type="ECO:0000313" key="2">
    <source>
        <dbReference type="EMBL" id="KAF9070385.1"/>
    </source>
</evidence>
<sequence length="1182" mass="122273">MTNSSNVDRRRPGQTPRRTLVRSNSSLLGSFKNFVAAPFARLFTGNANEFDDPNDFSGKRRMLVNQHVDNNDIVEDGPAPAKRMRVRSPEPLSPPPRSGYLDSPGSAFQVNNNIYNSSSNPPSRSASLSNPSTTLPESTYNARSTISPLRKHFSRNMSIDVIPSAQSRPLTRDISMKSISSVPSSSLRLGSRDSLPPMGTHPFRMRESLTPQPHKLSPREASEPPPVTALRSNPVFVRGPSQVSESQTRQPVATLGSLVDSQRISRSPSKQRTLLFGSSQSPTDLHGVAAERTLHELDFYKTPLVPTRIRSKMSSKFGASSSTITDMFSRRNSLILMGDHDRPGKGSKRNNKSKGKGKEANETKPYAGTTGIKKRLAKVKVVTQQEETTDHTPHERVDKAIDASSSTVAAEIPLPPPKEKDFFNVAAFPSSTAPSQQSSLRVGRAARSHLSRPIKKFSAAYDDDDDKVSDEAKNDMEMLAEAAQKVPAFEIPAGFTFAAKDSTPIEPASSATKEPPIASLPFSLTPTSALSAAATTVSEVQQLPASALFDAPSGTGSSSSEGAMSGSADTSNIGKVPNFFAASKTLSQGPSTPVAVPTLPALAPPFTPAPASTANSAFLFAPSPAPTATEENKTEKEVKKSTLFTLPATGAAFDFGGPSVIQQVSAPTAENPKPSFDAPSQMTPAASQPPSFSLTKPAEVAQSTAGSGSSSGFTFGTSTTARSGDTTDRTHQAASFSFSPAPSTSAPSSDLFGASNNGANPASLSQFGSSSDMAKPVGSSPFNGSSGSTKPAGASLFSTSNESAKPAGSPFSFSQSSHSTSLFGSQTQTESTSSFGEGSNHSVSSPFSFAPPTSGAAEQPKSLFGAPTMNDDRKATGFSFGSSSAPSTSAGITSFSFGAGTSSSNNTPTPFSFGASVARPVTPPNQDQEVRMDESPTRDVSKPTEPRPSLNGFSFTSAPTSSTASSLFGPTNGTSGSTGFSFGQSAGASNPFGGMKADDKQAVNKPFESMGQSQATSSPFSFGRAVENEPPRPSTTGSFSFGSSSSSSTGPGPTFSFGAPSNNPAPSNPFGGSQNGSAPNSPSTFGPTSSFAFGPSSTPAPVMGGSNSFMFSGSQPASPATPNTGLPSSGFGSANPFGAPSSSSGFGTPAPPPSSGGSLFTIGAAPSDSGRQIKKLPTRKKR</sequence>
<evidence type="ECO:0000256" key="1">
    <source>
        <dbReference type="SAM" id="MobiDB-lite"/>
    </source>
</evidence>
<feature type="region of interest" description="Disordered" evidence="1">
    <location>
        <begin position="178"/>
        <end position="233"/>
    </location>
</feature>
<dbReference type="EMBL" id="JADNRY010000041">
    <property type="protein sequence ID" value="KAF9070385.1"/>
    <property type="molecule type" value="Genomic_DNA"/>
</dbReference>
<feature type="region of interest" description="Disordered" evidence="1">
    <location>
        <begin position="662"/>
        <end position="1182"/>
    </location>
</feature>
<accession>A0A9P5PYA5</accession>
<reference evidence="2" key="1">
    <citation type="submission" date="2020-11" db="EMBL/GenBank/DDBJ databases">
        <authorList>
            <consortium name="DOE Joint Genome Institute"/>
            <person name="Ahrendt S."/>
            <person name="Riley R."/>
            <person name="Andreopoulos W."/>
            <person name="Labutti K."/>
            <person name="Pangilinan J."/>
            <person name="Ruiz-Duenas F.J."/>
            <person name="Barrasa J.M."/>
            <person name="Sanchez-Garcia M."/>
            <person name="Camarero S."/>
            <person name="Miyauchi S."/>
            <person name="Serrano A."/>
            <person name="Linde D."/>
            <person name="Babiker R."/>
            <person name="Drula E."/>
            <person name="Ayuso-Fernandez I."/>
            <person name="Pacheco R."/>
            <person name="Padilla G."/>
            <person name="Ferreira P."/>
            <person name="Barriuso J."/>
            <person name="Kellner H."/>
            <person name="Castanera R."/>
            <person name="Alfaro M."/>
            <person name="Ramirez L."/>
            <person name="Pisabarro A.G."/>
            <person name="Kuo A."/>
            <person name="Tritt A."/>
            <person name="Lipzen A."/>
            <person name="He G."/>
            <person name="Yan M."/>
            <person name="Ng V."/>
            <person name="Cullen D."/>
            <person name="Martin F."/>
            <person name="Rosso M.-N."/>
            <person name="Henrissat B."/>
            <person name="Hibbett D."/>
            <person name="Martinez A.T."/>
            <person name="Grigoriev I.V."/>
        </authorList>
    </citation>
    <scope>NUCLEOTIDE SEQUENCE</scope>
    <source>
        <strain evidence="2">AH 40177</strain>
    </source>
</reference>
<organism evidence="2 3">
    <name type="scientific">Rhodocollybia butyracea</name>
    <dbReference type="NCBI Taxonomy" id="206335"/>
    <lineage>
        <taxon>Eukaryota</taxon>
        <taxon>Fungi</taxon>
        <taxon>Dikarya</taxon>
        <taxon>Basidiomycota</taxon>
        <taxon>Agaricomycotina</taxon>
        <taxon>Agaricomycetes</taxon>
        <taxon>Agaricomycetidae</taxon>
        <taxon>Agaricales</taxon>
        <taxon>Marasmiineae</taxon>
        <taxon>Omphalotaceae</taxon>
        <taxon>Rhodocollybia</taxon>
    </lineage>
</organism>
<evidence type="ECO:0000313" key="3">
    <source>
        <dbReference type="Proteomes" id="UP000772434"/>
    </source>
</evidence>
<feature type="region of interest" description="Disordered" evidence="1">
    <location>
        <begin position="617"/>
        <end position="641"/>
    </location>
</feature>
<dbReference type="Proteomes" id="UP000772434">
    <property type="component" value="Unassembled WGS sequence"/>
</dbReference>
<feature type="compositionally biased region" description="Polar residues" evidence="1">
    <location>
        <begin position="1115"/>
        <end position="1131"/>
    </location>
</feature>
<dbReference type="OrthoDB" id="3230904at2759"/>
<feature type="compositionally biased region" description="Polar residues" evidence="1">
    <location>
        <begin position="826"/>
        <end position="847"/>
    </location>
</feature>
<feature type="compositionally biased region" description="Basic residues" evidence="1">
    <location>
        <begin position="345"/>
        <end position="355"/>
    </location>
</feature>
<feature type="compositionally biased region" description="Polar residues" evidence="1">
    <location>
        <begin position="678"/>
        <end position="694"/>
    </location>
</feature>
<protein>
    <submittedName>
        <fullName evidence="2">Uncharacterized protein</fullName>
    </submittedName>
</protein>
<feature type="compositionally biased region" description="Polar residues" evidence="1">
    <location>
        <begin position="1010"/>
        <end position="1020"/>
    </location>
</feature>
<feature type="compositionally biased region" description="Low complexity" evidence="1">
    <location>
        <begin position="703"/>
        <end position="724"/>
    </location>
</feature>
<feature type="compositionally biased region" description="Low complexity" evidence="1">
    <location>
        <begin position="733"/>
        <end position="749"/>
    </location>
</feature>
<feature type="compositionally biased region" description="Low complexity" evidence="1">
    <location>
        <begin position="876"/>
        <end position="913"/>
    </location>
</feature>
<feature type="compositionally biased region" description="Polar residues" evidence="1">
    <location>
        <begin position="133"/>
        <end position="142"/>
    </location>
</feature>
<keyword evidence="3" id="KW-1185">Reference proteome</keyword>
<gene>
    <name evidence="2" type="ORF">BDP27DRAFT_1420076</name>
</gene>
<feature type="compositionally biased region" description="Low complexity" evidence="1">
    <location>
        <begin position="973"/>
        <end position="989"/>
    </location>
</feature>
<feature type="compositionally biased region" description="Low complexity" evidence="1">
    <location>
        <begin position="178"/>
        <end position="197"/>
    </location>
</feature>
<feature type="compositionally biased region" description="Low complexity" evidence="1">
    <location>
        <begin position="1034"/>
        <end position="1072"/>
    </location>
</feature>
<feature type="compositionally biased region" description="Low complexity" evidence="1">
    <location>
        <begin position="111"/>
        <end position="132"/>
    </location>
</feature>
<proteinExistence type="predicted"/>
<feature type="compositionally biased region" description="Basic and acidic residues" evidence="1">
    <location>
        <begin position="928"/>
        <end position="945"/>
    </location>
</feature>
<feature type="compositionally biased region" description="Low complexity" evidence="1">
    <location>
        <begin position="1132"/>
        <end position="1148"/>
    </location>
</feature>
<feature type="compositionally biased region" description="Basic and acidic residues" evidence="1">
    <location>
        <begin position="630"/>
        <end position="640"/>
    </location>
</feature>
<feature type="region of interest" description="Disordered" evidence="1">
    <location>
        <begin position="336"/>
        <end position="371"/>
    </location>
</feature>
<feature type="compositionally biased region" description="Polar residues" evidence="1">
    <location>
        <begin position="1075"/>
        <end position="1099"/>
    </location>
</feature>
<feature type="compositionally biased region" description="Low complexity" evidence="1">
    <location>
        <begin position="953"/>
        <end position="966"/>
    </location>
</feature>
<feature type="compositionally biased region" description="Basic residues" evidence="1">
    <location>
        <begin position="1172"/>
        <end position="1182"/>
    </location>
</feature>
<feature type="compositionally biased region" description="Polar residues" evidence="1">
    <location>
        <begin position="780"/>
        <end position="789"/>
    </location>
</feature>